<accession>A0A517ZDX7</accession>
<dbReference type="EMBL" id="CP036275">
    <property type="protein sequence ID" value="QDU40659.1"/>
    <property type="molecule type" value="Genomic_DNA"/>
</dbReference>
<name>A0A517ZDX7_9PLAN</name>
<protein>
    <submittedName>
        <fullName evidence="1">Uncharacterized protein</fullName>
    </submittedName>
</protein>
<dbReference type="KEGG" id="mri:Mal4_50170"/>
<evidence type="ECO:0000313" key="1">
    <source>
        <dbReference type="EMBL" id="QDU40659.1"/>
    </source>
</evidence>
<reference evidence="1 2" key="1">
    <citation type="submission" date="2019-02" db="EMBL/GenBank/DDBJ databases">
        <title>Deep-cultivation of Planctomycetes and their phenomic and genomic characterization uncovers novel biology.</title>
        <authorList>
            <person name="Wiegand S."/>
            <person name="Jogler M."/>
            <person name="Boedeker C."/>
            <person name="Pinto D."/>
            <person name="Vollmers J."/>
            <person name="Rivas-Marin E."/>
            <person name="Kohn T."/>
            <person name="Peeters S.H."/>
            <person name="Heuer A."/>
            <person name="Rast P."/>
            <person name="Oberbeckmann S."/>
            <person name="Bunk B."/>
            <person name="Jeske O."/>
            <person name="Meyerdierks A."/>
            <person name="Storesund J.E."/>
            <person name="Kallscheuer N."/>
            <person name="Luecker S."/>
            <person name="Lage O.M."/>
            <person name="Pohl T."/>
            <person name="Merkel B.J."/>
            <person name="Hornburger P."/>
            <person name="Mueller R.-W."/>
            <person name="Bruemmer F."/>
            <person name="Labrenz M."/>
            <person name="Spormann A.M."/>
            <person name="Op den Camp H."/>
            <person name="Overmann J."/>
            <person name="Amann R."/>
            <person name="Jetten M.S.M."/>
            <person name="Mascher T."/>
            <person name="Medema M.H."/>
            <person name="Devos D.P."/>
            <person name="Kaster A.-K."/>
            <person name="Ovreas L."/>
            <person name="Rohde M."/>
            <person name="Galperin M.Y."/>
            <person name="Jogler C."/>
        </authorList>
    </citation>
    <scope>NUCLEOTIDE SEQUENCE [LARGE SCALE GENOMIC DNA]</scope>
    <source>
        <strain evidence="1 2">Mal4</strain>
    </source>
</reference>
<evidence type="ECO:0000313" key="2">
    <source>
        <dbReference type="Proteomes" id="UP000320496"/>
    </source>
</evidence>
<gene>
    <name evidence="1" type="ORF">Mal4_50170</name>
</gene>
<sequence>MMSGLPSHLNQVVPMYCFTAWLPACVMTAILSLNGIATGDDAAPESLPTPPKKLFQGKVVLVTEALEERGIKHYPEMKDQVALETPDGELIPILSDWRGRAFYQDERLRNRKVELVGFRREGLPYLQILMVFTFNDEGERTYTDYWCDICSIPMYEIKPCECCQGPIRLRFQKQDLPDYLDDAPSAGDATESP</sequence>
<dbReference type="Proteomes" id="UP000320496">
    <property type="component" value="Chromosome"/>
</dbReference>
<organism evidence="1 2">
    <name type="scientific">Maioricimonas rarisocia</name>
    <dbReference type="NCBI Taxonomy" id="2528026"/>
    <lineage>
        <taxon>Bacteria</taxon>
        <taxon>Pseudomonadati</taxon>
        <taxon>Planctomycetota</taxon>
        <taxon>Planctomycetia</taxon>
        <taxon>Planctomycetales</taxon>
        <taxon>Planctomycetaceae</taxon>
        <taxon>Maioricimonas</taxon>
    </lineage>
</organism>
<proteinExistence type="predicted"/>
<dbReference type="AlphaFoldDB" id="A0A517ZDX7"/>
<keyword evidence="2" id="KW-1185">Reference proteome</keyword>